<gene>
    <name evidence="1" type="ORF">CLUMA_CG002278</name>
</gene>
<proteinExistence type="predicted"/>
<dbReference type="AlphaFoldDB" id="A0A1J1HKG0"/>
<sequence>MNYKFISLVNRKSDQSMNKCDDQNKAKVYQTKIKVLRIFLTASLSCAQSAFTELQVLNCLLKDSRQVFIRASYKPTSPVQLESCLNHNWSPVLKLHQFSRGNFATTTPLAIHVSQFSVGKQSKENICREFPCSRKILENALLRISYRRSRVVTAELRILHIHLRSPQEN</sequence>
<dbReference type="Proteomes" id="UP000183832">
    <property type="component" value="Unassembled WGS sequence"/>
</dbReference>
<evidence type="ECO:0000313" key="2">
    <source>
        <dbReference type="Proteomes" id="UP000183832"/>
    </source>
</evidence>
<evidence type="ECO:0000313" key="1">
    <source>
        <dbReference type="EMBL" id="CRK88544.1"/>
    </source>
</evidence>
<protein>
    <submittedName>
        <fullName evidence="1">CLUMA_CG002278, isoform A</fullName>
    </submittedName>
</protein>
<dbReference type="EMBL" id="CVRI01000008">
    <property type="protein sequence ID" value="CRK88544.1"/>
    <property type="molecule type" value="Genomic_DNA"/>
</dbReference>
<accession>A0A1J1HKG0</accession>
<name>A0A1J1HKG0_9DIPT</name>
<reference evidence="1 2" key="1">
    <citation type="submission" date="2015-04" db="EMBL/GenBank/DDBJ databases">
        <authorList>
            <person name="Syromyatnikov M.Y."/>
            <person name="Popov V.N."/>
        </authorList>
    </citation>
    <scope>NUCLEOTIDE SEQUENCE [LARGE SCALE GENOMIC DNA]</scope>
</reference>
<keyword evidence="2" id="KW-1185">Reference proteome</keyword>
<organism evidence="1 2">
    <name type="scientific">Clunio marinus</name>
    <dbReference type="NCBI Taxonomy" id="568069"/>
    <lineage>
        <taxon>Eukaryota</taxon>
        <taxon>Metazoa</taxon>
        <taxon>Ecdysozoa</taxon>
        <taxon>Arthropoda</taxon>
        <taxon>Hexapoda</taxon>
        <taxon>Insecta</taxon>
        <taxon>Pterygota</taxon>
        <taxon>Neoptera</taxon>
        <taxon>Endopterygota</taxon>
        <taxon>Diptera</taxon>
        <taxon>Nematocera</taxon>
        <taxon>Chironomoidea</taxon>
        <taxon>Chironomidae</taxon>
        <taxon>Clunio</taxon>
    </lineage>
</organism>